<feature type="transmembrane region" description="Helical" evidence="8">
    <location>
        <begin position="329"/>
        <end position="353"/>
    </location>
</feature>
<evidence type="ECO:0000256" key="6">
    <source>
        <dbReference type="ARBA" id="ARBA00022989"/>
    </source>
</evidence>
<dbReference type="GO" id="GO:0044874">
    <property type="term" value="P:lipoprotein localization to outer membrane"/>
    <property type="evidence" value="ECO:0007669"/>
    <property type="project" value="TreeGrafter"/>
</dbReference>
<proteinExistence type="inferred from homology"/>
<feature type="domain" description="MacB-like periplasmic core" evidence="10">
    <location>
        <begin position="25"/>
        <end position="254"/>
    </location>
</feature>
<protein>
    <submittedName>
        <fullName evidence="11">Lipoprotein releasing system, permease component</fullName>
    </submittedName>
</protein>
<keyword evidence="3" id="KW-0813">Transport</keyword>
<dbReference type="PANTHER" id="PTHR30489">
    <property type="entry name" value="LIPOPROTEIN-RELEASING SYSTEM TRANSMEMBRANE PROTEIN LOLE"/>
    <property type="match status" value="1"/>
</dbReference>
<keyword evidence="12" id="KW-1185">Reference proteome</keyword>
<evidence type="ECO:0000313" key="11">
    <source>
        <dbReference type="EMBL" id="ABC78131.1"/>
    </source>
</evidence>
<organism evidence="11 12">
    <name type="scientific">Syntrophus aciditrophicus (strain SB)</name>
    <dbReference type="NCBI Taxonomy" id="56780"/>
    <lineage>
        <taxon>Bacteria</taxon>
        <taxon>Pseudomonadati</taxon>
        <taxon>Thermodesulfobacteriota</taxon>
        <taxon>Syntrophia</taxon>
        <taxon>Syntrophales</taxon>
        <taxon>Syntrophaceae</taxon>
        <taxon>Syntrophus</taxon>
    </lineage>
</organism>
<dbReference type="InterPro" id="IPR051447">
    <property type="entry name" value="Lipoprotein-release_system"/>
</dbReference>
<dbReference type="InParanoid" id="Q2LVM1"/>
<dbReference type="Proteomes" id="UP000001933">
    <property type="component" value="Chromosome"/>
</dbReference>
<dbReference type="STRING" id="56780.SYN_00923"/>
<evidence type="ECO:0000259" key="9">
    <source>
        <dbReference type="Pfam" id="PF02687"/>
    </source>
</evidence>
<accession>Q2LVM1</accession>
<sequence>MSYEFFINLRYLRAKRKQVFVSIITFISIAGIFLGVAALIIVLAVMNGFETDLRNKILGINSHIVLMEYQGMMKNYVQVMQEVKEVPGVVATTPFIYSQAMLKSENGMSGVVLRGLSLKDAFGVIDLGRMHAGSVQALAEPVRRDGATEGEPEVLPGIVIGRELAKNLGLILHDSVYIITPMGISTPMGYVPRMKKFVVVGIFDSGFYEYDSTLAYLSLRDCQAFLNLDDVASGLEIKVNDIYRADTIARTIEKKLGYPYWARHWMEMNKNLFAALKLEKRVMFIILSLIVLVAAFNIISTLIMVVMEKNKDIAILKSMGATSGSIMKIFVFQGLTIGTIGTALGCIAGLAVAHNLSGLSVFVENLFGFKILPGDVYYLSELPSRVDYTDVAIIVAGSILISFLSTLYPSRRAARLDPAEALRNE</sequence>
<dbReference type="InterPro" id="IPR003838">
    <property type="entry name" value="ABC3_permease_C"/>
</dbReference>
<gene>
    <name evidence="11" type="ORF">SYN_00923</name>
</gene>
<keyword evidence="4" id="KW-1003">Cell membrane</keyword>
<keyword evidence="7 8" id="KW-0472">Membrane</keyword>
<name>Q2LVM1_SYNAS</name>
<evidence type="ECO:0000256" key="5">
    <source>
        <dbReference type="ARBA" id="ARBA00022692"/>
    </source>
</evidence>
<dbReference type="HOGENOM" id="CLU_000604_8_1_7"/>
<evidence type="ECO:0000256" key="4">
    <source>
        <dbReference type="ARBA" id="ARBA00022475"/>
    </source>
</evidence>
<dbReference type="KEGG" id="sat:SYN_00923"/>
<dbReference type="InterPro" id="IPR011925">
    <property type="entry name" value="LolCE_TM"/>
</dbReference>
<keyword evidence="6 8" id="KW-1133">Transmembrane helix</keyword>
<dbReference type="Pfam" id="PF12704">
    <property type="entry name" value="MacB_PCD"/>
    <property type="match status" value="1"/>
</dbReference>
<evidence type="ECO:0000256" key="7">
    <source>
        <dbReference type="ARBA" id="ARBA00023136"/>
    </source>
</evidence>
<dbReference type="Pfam" id="PF02687">
    <property type="entry name" value="FtsX"/>
    <property type="match status" value="1"/>
</dbReference>
<dbReference type="PANTHER" id="PTHR30489:SF0">
    <property type="entry name" value="LIPOPROTEIN-RELEASING SYSTEM TRANSMEMBRANE PROTEIN LOLE"/>
    <property type="match status" value="1"/>
</dbReference>
<evidence type="ECO:0000313" key="12">
    <source>
        <dbReference type="Proteomes" id="UP000001933"/>
    </source>
</evidence>
<feature type="transmembrane region" description="Helical" evidence="8">
    <location>
        <begin position="282"/>
        <end position="308"/>
    </location>
</feature>
<dbReference type="NCBIfam" id="TIGR02212">
    <property type="entry name" value="lolCE"/>
    <property type="match status" value="1"/>
</dbReference>
<feature type="domain" description="ABC3 transporter permease C-terminal" evidence="9">
    <location>
        <begin position="285"/>
        <end position="418"/>
    </location>
</feature>
<dbReference type="RefSeq" id="WP_011418151.1">
    <property type="nucleotide sequence ID" value="NC_007759.1"/>
</dbReference>
<dbReference type="FunCoup" id="Q2LVM1">
    <property type="interactions" value="218"/>
</dbReference>
<keyword evidence="11" id="KW-0449">Lipoprotein</keyword>
<comment type="subcellular location">
    <subcellularLocation>
        <location evidence="1">Cell membrane</location>
        <topology evidence="1">Multi-pass membrane protein</topology>
    </subcellularLocation>
</comment>
<evidence type="ECO:0000259" key="10">
    <source>
        <dbReference type="Pfam" id="PF12704"/>
    </source>
</evidence>
<evidence type="ECO:0000256" key="3">
    <source>
        <dbReference type="ARBA" id="ARBA00022448"/>
    </source>
</evidence>
<comment type="similarity">
    <text evidence="2">Belongs to the ABC-4 integral membrane protein family. LolC/E subfamily.</text>
</comment>
<evidence type="ECO:0000256" key="8">
    <source>
        <dbReference type="SAM" id="Phobius"/>
    </source>
</evidence>
<reference evidence="11 12" key="1">
    <citation type="journal article" date="2007" name="Proc. Natl. Acad. Sci. U.S.A.">
        <title>The genome of Syntrophus aciditrophicus: life at the thermodynamic limit of microbial growth.</title>
        <authorList>
            <person name="McInerney M.J."/>
            <person name="Rohlin L."/>
            <person name="Mouttaki H."/>
            <person name="Kim U."/>
            <person name="Krupp R.S."/>
            <person name="Rios-Hernandez L."/>
            <person name="Sieber J."/>
            <person name="Struchtemeyer C.G."/>
            <person name="Bhattacharyya A."/>
            <person name="Campbell J.W."/>
            <person name="Gunsalus R.P."/>
        </authorList>
    </citation>
    <scope>NUCLEOTIDE SEQUENCE [LARGE SCALE GENOMIC DNA]</scope>
    <source>
        <strain evidence="11 12">SB</strain>
    </source>
</reference>
<feature type="transmembrane region" description="Helical" evidence="8">
    <location>
        <begin position="388"/>
        <end position="408"/>
    </location>
</feature>
<dbReference type="EMBL" id="CP000252">
    <property type="protein sequence ID" value="ABC78131.1"/>
    <property type="molecule type" value="Genomic_DNA"/>
</dbReference>
<dbReference type="AlphaFoldDB" id="Q2LVM1"/>
<dbReference type="OrthoDB" id="9808461at2"/>
<dbReference type="GO" id="GO:0042953">
    <property type="term" value="P:lipoprotein transport"/>
    <property type="evidence" value="ECO:0007669"/>
    <property type="project" value="InterPro"/>
</dbReference>
<dbReference type="GO" id="GO:0098797">
    <property type="term" value="C:plasma membrane protein complex"/>
    <property type="evidence" value="ECO:0007669"/>
    <property type="project" value="TreeGrafter"/>
</dbReference>
<evidence type="ECO:0000256" key="1">
    <source>
        <dbReference type="ARBA" id="ARBA00004651"/>
    </source>
</evidence>
<evidence type="ECO:0000256" key="2">
    <source>
        <dbReference type="ARBA" id="ARBA00005236"/>
    </source>
</evidence>
<dbReference type="InterPro" id="IPR025857">
    <property type="entry name" value="MacB_PCD"/>
</dbReference>
<keyword evidence="5 8" id="KW-0812">Transmembrane</keyword>
<feature type="transmembrane region" description="Helical" evidence="8">
    <location>
        <begin position="20"/>
        <end position="46"/>
    </location>
</feature>
<dbReference type="eggNOG" id="COG4591">
    <property type="taxonomic scope" value="Bacteria"/>
</dbReference>